<dbReference type="PANTHER" id="PTHR33993:SF14">
    <property type="entry name" value="GB|AAF24581.1"/>
    <property type="match status" value="1"/>
</dbReference>
<name>A0A5J5J676_9MICO</name>
<dbReference type="PANTHER" id="PTHR33993">
    <property type="entry name" value="GLYOXALASE-RELATED"/>
    <property type="match status" value="1"/>
</dbReference>
<dbReference type="EMBL" id="VYSA01000001">
    <property type="protein sequence ID" value="KAA9111531.1"/>
    <property type="molecule type" value="Genomic_DNA"/>
</dbReference>
<dbReference type="Pfam" id="PF18029">
    <property type="entry name" value="Glyoxalase_6"/>
    <property type="match status" value="1"/>
</dbReference>
<proteinExistence type="predicted"/>
<dbReference type="InterPro" id="IPR029068">
    <property type="entry name" value="Glyas_Bleomycin-R_OHBP_Dase"/>
</dbReference>
<dbReference type="InterPro" id="IPR041581">
    <property type="entry name" value="Glyoxalase_6"/>
</dbReference>
<gene>
    <name evidence="2" type="ORF">F6B43_08195</name>
</gene>
<feature type="domain" description="VOC" evidence="1">
    <location>
        <begin position="13"/>
        <end position="125"/>
    </location>
</feature>
<dbReference type="Proteomes" id="UP000325827">
    <property type="component" value="Unassembled WGS sequence"/>
</dbReference>
<dbReference type="OrthoDB" id="9793039at2"/>
<dbReference type="Gene3D" id="3.10.180.10">
    <property type="entry name" value="2,3-Dihydroxybiphenyl 1,2-Dioxygenase, domain 1"/>
    <property type="match status" value="2"/>
</dbReference>
<evidence type="ECO:0000313" key="2">
    <source>
        <dbReference type="EMBL" id="KAA9111531.1"/>
    </source>
</evidence>
<dbReference type="PROSITE" id="PS51819">
    <property type="entry name" value="VOC"/>
    <property type="match status" value="1"/>
</dbReference>
<dbReference type="CDD" id="cd07247">
    <property type="entry name" value="SgaA_N_like"/>
    <property type="match status" value="1"/>
</dbReference>
<keyword evidence="3" id="KW-1185">Reference proteome</keyword>
<dbReference type="Pfam" id="PF00903">
    <property type="entry name" value="Glyoxalase"/>
    <property type="match status" value="1"/>
</dbReference>
<dbReference type="InterPro" id="IPR004360">
    <property type="entry name" value="Glyas_Fos-R_dOase_dom"/>
</dbReference>
<reference evidence="3" key="1">
    <citation type="submission" date="2019-09" db="EMBL/GenBank/DDBJ databases">
        <title>Mumia zhuanghuii sp. nov. isolated from the intestinal contents of plateau pika (Ochotona curzoniae) in the Qinghai-Tibet plateau of China.</title>
        <authorList>
            <person name="Tian Z."/>
        </authorList>
    </citation>
    <scope>NUCLEOTIDE SEQUENCE [LARGE SCALE GENOMIC DNA]</scope>
    <source>
        <strain evidence="3">JCM 30598</strain>
    </source>
</reference>
<dbReference type="AlphaFoldDB" id="A0A5J5J676"/>
<dbReference type="SUPFAM" id="SSF54593">
    <property type="entry name" value="Glyoxalase/Bleomycin resistance protein/Dihydroxybiphenyl dioxygenase"/>
    <property type="match status" value="2"/>
</dbReference>
<dbReference type="InterPro" id="IPR052164">
    <property type="entry name" value="Anthracycline_SecMetBiosynth"/>
</dbReference>
<evidence type="ECO:0000313" key="3">
    <source>
        <dbReference type="Proteomes" id="UP000325827"/>
    </source>
</evidence>
<dbReference type="InterPro" id="IPR037523">
    <property type="entry name" value="VOC_core"/>
</dbReference>
<evidence type="ECO:0000259" key="1">
    <source>
        <dbReference type="PROSITE" id="PS51819"/>
    </source>
</evidence>
<protein>
    <submittedName>
        <fullName evidence="2">VOC family protein</fullName>
    </submittedName>
</protein>
<accession>A0A5J5J676</accession>
<sequence>MSDPIPRTYPQGVPCWVDLQAPDPDAAQKFYGALFGWTFTEAMPPGAPGSYLIASLSGADAAAIAPRGDSVGWVSYIACDDADATADAVIRSGGSVTSPPEDAGPGGRAATCADPQGAMFRLWQPRRRLGAQIVNAPGAWNFSDLHTPDATAALAFYGEVFGWRLDPDLGAGMIRLPGYGEHLASTSDPDIHERQRFAPAGFADVIAGITVDDTAGNPAAGRPASWQIRFTVADRDQSVALAERLGAHVVSNGDTPWTREARIVDPQGAELILSQFAPRG</sequence>
<comment type="caution">
    <text evidence="2">The sequence shown here is derived from an EMBL/GenBank/DDBJ whole genome shotgun (WGS) entry which is preliminary data.</text>
</comment>
<organism evidence="2 3">
    <name type="scientific">Microbacterium rhizomatis</name>
    <dbReference type="NCBI Taxonomy" id="1631477"/>
    <lineage>
        <taxon>Bacteria</taxon>
        <taxon>Bacillati</taxon>
        <taxon>Actinomycetota</taxon>
        <taxon>Actinomycetes</taxon>
        <taxon>Micrococcales</taxon>
        <taxon>Microbacteriaceae</taxon>
        <taxon>Microbacterium</taxon>
    </lineage>
</organism>
<dbReference type="RefSeq" id="WP_150448299.1">
    <property type="nucleotide sequence ID" value="NZ_VYSA01000001.1"/>
</dbReference>